<keyword evidence="4" id="KW-1185">Reference proteome</keyword>
<dbReference type="Pfam" id="PF16884">
    <property type="entry name" value="ADH_N_2"/>
    <property type="match status" value="1"/>
</dbReference>
<dbReference type="CDD" id="cd05288">
    <property type="entry name" value="PGDH"/>
    <property type="match status" value="1"/>
</dbReference>
<dbReference type="Proteomes" id="UP000006683">
    <property type="component" value="Chromosome"/>
</dbReference>
<evidence type="ECO:0000259" key="2">
    <source>
        <dbReference type="SMART" id="SM00829"/>
    </source>
</evidence>
<dbReference type="PANTHER" id="PTHR43205">
    <property type="entry name" value="PROSTAGLANDIN REDUCTASE"/>
    <property type="match status" value="1"/>
</dbReference>
<dbReference type="SMART" id="SM00829">
    <property type="entry name" value="PKS_ER"/>
    <property type="match status" value="1"/>
</dbReference>
<dbReference type="GO" id="GO:0016628">
    <property type="term" value="F:oxidoreductase activity, acting on the CH-CH group of donors, NAD or NADP as acceptor"/>
    <property type="evidence" value="ECO:0007669"/>
    <property type="project" value="InterPro"/>
</dbReference>
<evidence type="ECO:0000313" key="3">
    <source>
        <dbReference type="EMBL" id="ADN77255.1"/>
    </source>
</evidence>
<dbReference type="RefSeq" id="WP_013346561.1">
    <property type="nucleotide sequence ID" value="NC_014541.1"/>
</dbReference>
<evidence type="ECO:0000256" key="1">
    <source>
        <dbReference type="ARBA" id="ARBA00023002"/>
    </source>
</evidence>
<sequence length="334" mass="35370">MSVQAQGWSLIEYPQGLPTDASVRLESQTLPQPGPGQLLIRNLWLSVDPYMRGRMIPVKSYVPPFQLGKWMEGGAVGEVIASNHPDFQVGQTVLHMLGWRDLALSDGTGVTVVDPTLAPAQSYLGVLGLTGLTAWVGLNRIGQVKAGDTVFVSGAAGAVGTMVCQLAKRQGARVIGSVGSAEKAAYLKETLGVDAVLEYKQCDNLAAALAERAPEGISLYFDNVGGDHLEAALANMQEQGQLVICGMIDLYNSDGQRPGPRNLTEVIRRRLSIKGFIASDHMADYGAFVADVAPGLASGEIRAEETVVAGLEQAFNAFLGLFSGANTGKMLVKL</sequence>
<gene>
    <name evidence="3" type="ordered locus">Fbal_3055</name>
</gene>
<organism evidence="3 4">
    <name type="scientific">Ferrimonas balearica (strain DSM 9799 / CCM 4581 / KCTC 23876 / PAT)</name>
    <dbReference type="NCBI Taxonomy" id="550540"/>
    <lineage>
        <taxon>Bacteria</taxon>
        <taxon>Pseudomonadati</taxon>
        <taxon>Pseudomonadota</taxon>
        <taxon>Gammaproteobacteria</taxon>
        <taxon>Alteromonadales</taxon>
        <taxon>Ferrimonadaceae</taxon>
        <taxon>Ferrimonas</taxon>
    </lineage>
</organism>
<dbReference type="InterPro" id="IPR011032">
    <property type="entry name" value="GroES-like_sf"/>
</dbReference>
<keyword evidence="1" id="KW-0560">Oxidoreductase</keyword>
<reference evidence="3 4" key="1">
    <citation type="journal article" date="2010" name="Stand. Genomic Sci.">
        <title>Complete genome sequence of Ferrimonas balearica type strain (PAT).</title>
        <authorList>
            <person name="Nolan M."/>
            <person name="Sikorski J."/>
            <person name="Davenport K."/>
            <person name="Lucas S."/>
            <person name="Glavina Del Rio T."/>
            <person name="Tice H."/>
            <person name="Cheng J."/>
            <person name="Goodwin L."/>
            <person name="Pitluck S."/>
            <person name="Liolios K."/>
            <person name="Ivanova N."/>
            <person name="Mavromatis K."/>
            <person name="Ovchinnikova G."/>
            <person name="Pati A."/>
            <person name="Chen A."/>
            <person name="Palaniappan K."/>
            <person name="Land M."/>
            <person name="Hauser L."/>
            <person name="Chang Y."/>
            <person name="Jeffries C."/>
            <person name="Tapia R."/>
            <person name="Brettin T."/>
            <person name="Detter J."/>
            <person name="Han C."/>
            <person name="Yasawong M."/>
            <person name="Rohde M."/>
            <person name="Tindall B."/>
            <person name="Goker M."/>
            <person name="Woyke T."/>
            <person name="Bristow J."/>
            <person name="Eisen J."/>
            <person name="Markowitz V."/>
            <person name="Hugenholtz P."/>
            <person name="Kyrpides N."/>
            <person name="Klenk H."/>
            <person name="Lapidus A."/>
        </authorList>
    </citation>
    <scope>NUCLEOTIDE SEQUENCE [LARGE SCALE GENOMIC DNA]</scope>
    <source>
        <strain evidence="4">DSM 9799 / CCM 4581 / KCTC 23876 / PAT</strain>
    </source>
</reference>
<dbReference type="InterPro" id="IPR013149">
    <property type="entry name" value="ADH-like_C"/>
</dbReference>
<dbReference type="PANTHER" id="PTHR43205:SF7">
    <property type="entry name" value="PROSTAGLANDIN REDUCTASE 1"/>
    <property type="match status" value="1"/>
</dbReference>
<dbReference type="GeneID" id="67183277"/>
<dbReference type="OrthoDB" id="9805663at2"/>
<dbReference type="HOGENOM" id="CLU_026673_29_2_6"/>
<evidence type="ECO:0000313" key="4">
    <source>
        <dbReference type="Proteomes" id="UP000006683"/>
    </source>
</evidence>
<dbReference type="Pfam" id="PF00107">
    <property type="entry name" value="ADH_zinc_N"/>
    <property type="match status" value="1"/>
</dbReference>
<dbReference type="eggNOG" id="COG2130">
    <property type="taxonomic scope" value="Bacteria"/>
</dbReference>
<dbReference type="AlphaFoldDB" id="E1SUE8"/>
<accession>E1SUE8</accession>
<feature type="domain" description="Enoyl reductase (ER)" evidence="2">
    <location>
        <begin position="19"/>
        <end position="332"/>
    </location>
</feature>
<dbReference type="InterPro" id="IPR020843">
    <property type="entry name" value="ER"/>
</dbReference>
<name>E1SUE8_FERBD</name>
<dbReference type="InterPro" id="IPR036291">
    <property type="entry name" value="NAD(P)-bd_dom_sf"/>
</dbReference>
<proteinExistence type="predicted"/>
<dbReference type="InterPro" id="IPR041694">
    <property type="entry name" value="ADH_N_2"/>
</dbReference>
<dbReference type="Gene3D" id="3.40.50.720">
    <property type="entry name" value="NAD(P)-binding Rossmann-like Domain"/>
    <property type="match status" value="1"/>
</dbReference>
<dbReference type="SUPFAM" id="SSF50129">
    <property type="entry name" value="GroES-like"/>
    <property type="match status" value="1"/>
</dbReference>
<dbReference type="InterPro" id="IPR045010">
    <property type="entry name" value="MDR_fam"/>
</dbReference>
<dbReference type="Gene3D" id="3.90.180.10">
    <property type="entry name" value="Medium-chain alcohol dehydrogenases, catalytic domain"/>
    <property type="match status" value="1"/>
</dbReference>
<dbReference type="FunFam" id="3.40.50.720:FF:000121">
    <property type="entry name" value="Prostaglandin reductase 2"/>
    <property type="match status" value="1"/>
</dbReference>
<protein>
    <submittedName>
        <fullName evidence="3">Alcohol dehydrogenase zinc-binding domain protein</fullName>
    </submittedName>
</protein>
<dbReference type="SUPFAM" id="SSF51735">
    <property type="entry name" value="NAD(P)-binding Rossmann-fold domains"/>
    <property type="match status" value="1"/>
</dbReference>
<dbReference type="STRING" id="550540.Fbal_3055"/>
<dbReference type="EMBL" id="CP002209">
    <property type="protein sequence ID" value="ADN77255.1"/>
    <property type="molecule type" value="Genomic_DNA"/>
</dbReference>
<dbReference type="KEGG" id="fbl:Fbal_3055"/>